<proteinExistence type="predicted"/>
<feature type="compositionally biased region" description="Low complexity" evidence="1">
    <location>
        <begin position="101"/>
        <end position="111"/>
    </location>
</feature>
<evidence type="ECO:0000256" key="1">
    <source>
        <dbReference type="SAM" id="MobiDB-lite"/>
    </source>
</evidence>
<feature type="compositionally biased region" description="Polar residues" evidence="1">
    <location>
        <begin position="182"/>
        <end position="193"/>
    </location>
</feature>
<dbReference type="RefSeq" id="WP_252851094.1">
    <property type="nucleotide sequence ID" value="NZ_JAMXLR010000015.1"/>
</dbReference>
<dbReference type="AlphaFoldDB" id="A0A9X2FAY6"/>
<reference evidence="2" key="1">
    <citation type="submission" date="2022-06" db="EMBL/GenBank/DDBJ databases">
        <title>Aeoliella straminimaris, a novel planctomycete from sediments.</title>
        <authorList>
            <person name="Vitorino I.R."/>
            <person name="Lage O.M."/>
        </authorList>
    </citation>
    <scope>NUCLEOTIDE SEQUENCE</scope>
    <source>
        <strain evidence="2">ICT_H6.2</strain>
    </source>
</reference>
<dbReference type="EMBL" id="JAMXLR010000015">
    <property type="protein sequence ID" value="MCO6042994.1"/>
    <property type="molecule type" value="Genomic_DNA"/>
</dbReference>
<evidence type="ECO:0000313" key="3">
    <source>
        <dbReference type="Proteomes" id="UP001155241"/>
    </source>
</evidence>
<feature type="region of interest" description="Disordered" evidence="1">
    <location>
        <begin position="147"/>
        <end position="201"/>
    </location>
</feature>
<evidence type="ECO:0000313" key="2">
    <source>
        <dbReference type="EMBL" id="MCO6042994.1"/>
    </source>
</evidence>
<name>A0A9X2FAY6_9BACT</name>
<gene>
    <name evidence="2" type="ORF">NG895_03660</name>
</gene>
<keyword evidence="3" id="KW-1185">Reference proteome</keyword>
<organism evidence="2 3">
    <name type="scientific">Aeoliella straminimaris</name>
    <dbReference type="NCBI Taxonomy" id="2954799"/>
    <lineage>
        <taxon>Bacteria</taxon>
        <taxon>Pseudomonadati</taxon>
        <taxon>Planctomycetota</taxon>
        <taxon>Planctomycetia</taxon>
        <taxon>Pirellulales</taxon>
        <taxon>Lacipirellulaceae</taxon>
        <taxon>Aeoliella</taxon>
    </lineage>
</organism>
<sequence>MTSDELEQALAGMVPTTPEIDRDALMYQAGYAAARGLAAERRTVRFWQGSTVLMTAASVALAITLWQRPSAEPQPQFVKAPTVTPPVEAVVDHETPSSENSAAPVAQSSPQISQVPSIDPLLLADPSKNYLALRAVVLRRGVEAWPVEREASSTGVPAAAPAGPSTVRGLMEELLPPPPSPKRSTNDNPNEASTRQEDPVV</sequence>
<feature type="region of interest" description="Disordered" evidence="1">
    <location>
        <begin position="92"/>
        <end position="111"/>
    </location>
</feature>
<comment type="caution">
    <text evidence="2">The sequence shown here is derived from an EMBL/GenBank/DDBJ whole genome shotgun (WGS) entry which is preliminary data.</text>
</comment>
<accession>A0A9X2FAY6</accession>
<dbReference type="Proteomes" id="UP001155241">
    <property type="component" value="Unassembled WGS sequence"/>
</dbReference>
<protein>
    <submittedName>
        <fullName evidence="2">Uncharacterized protein</fullName>
    </submittedName>
</protein>